<gene>
    <name evidence="3" type="ORF">ACFSUC_14185</name>
</gene>
<reference evidence="4" key="1">
    <citation type="journal article" date="2019" name="Int. J. Syst. Evol. Microbiol.">
        <title>The Global Catalogue of Microorganisms (GCM) 10K type strain sequencing project: providing services to taxonomists for standard genome sequencing and annotation.</title>
        <authorList>
            <consortium name="The Broad Institute Genomics Platform"/>
            <consortium name="The Broad Institute Genome Sequencing Center for Infectious Disease"/>
            <person name="Wu L."/>
            <person name="Ma J."/>
        </authorList>
    </citation>
    <scope>NUCLEOTIDE SEQUENCE [LARGE SCALE GENOMIC DNA]</scope>
    <source>
        <strain evidence="4">KCTC 33676</strain>
    </source>
</reference>
<dbReference type="Pfam" id="PF00535">
    <property type="entry name" value="Glycos_transf_2"/>
    <property type="match status" value="1"/>
</dbReference>
<dbReference type="EMBL" id="JBHUMM010000043">
    <property type="protein sequence ID" value="MFD2672712.1"/>
    <property type="molecule type" value="Genomic_DNA"/>
</dbReference>
<dbReference type="InterPro" id="IPR001173">
    <property type="entry name" value="Glyco_trans_2-like"/>
</dbReference>
<dbReference type="InterPro" id="IPR029044">
    <property type="entry name" value="Nucleotide-diphossugar_trans"/>
</dbReference>
<comment type="similarity">
    <text evidence="1">Belongs to the glycosyltransferase 2 family.</text>
</comment>
<name>A0ABW5RCN1_9BACL</name>
<protein>
    <submittedName>
        <fullName evidence="3">Glycosyltransferase family 2 protein</fullName>
    </submittedName>
</protein>
<feature type="domain" description="Glycosyltransferase 2-like" evidence="2">
    <location>
        <begin position="8"/>
        <end position="142"/>
    </location>
</feature>
<dbReference type="RefSeq" id="WP_379930276.1">
    <property type="nucleotide sequence ID" value="NZ_JBHUMM010000043.1"/>
</dbReference>
<comment type="caution">
    <text evidence="3">The sequence shown here is derived from an EMBL/GenBank/DDBJ whole genome shotgun (WGS) entry which is preliminary data.</text>
</comment>
<proteinExistence type="inferred from homology"/>
<evidence type="ECO:0000259" key="2">
    <source>
        <dbReference type="Pfam" id="PF00535"/>
    </source>
</evidence>
<dbReference type="PANTHER" id="PTHR22916:SF3">
    <property type="entry name" value="UDP-GLCNAC:BETAGAL BETA-1,3-N-ACETYLGLUCOSAMINYLTRANSFERASE-LIKE PROTEIN 1"/>
    <property type="match status" value="1"/>
</dbReference>
<dbReference type="PANTHER" id="PTHR22916">
    <property type="entry name" value="GLYCOSYLTRANSFERASE"/>
    <property type="match status" value="1"/>
</dbReference>
<dbReference type="Proteomes" id="UP001597497">
    <property type="component" value="Unassembled WGS sequence"/>
</dbReference>
<organism evidence="3 4">
    <name type="scientific">Marinicrinis sediminis</name>
    <dbReference type="NCBI Taxonomy" id="1652465"/>
    <lineage>
        <taxon>Bacteria</taxon>
        <taxon>Bacillati</taxon>
        <taxon>Bacillota</taxon>
        <taxon>Bacilli</taxon>
        <taxon>Bacillales</taxon>
        <taxon>Paenibacillaceae</taxon>
    </lineage>
</organism>
<accession>A0ABW5RCN1</accession>
<sequence>MVDRPKVSVIIPVYNGERYLVETVESVRQQTYGDIECICVLDGSTDSSESLLAEYGEAIRMVKQHNQGVSSARNRGLIEASGEYVLFLDQDDILQPRCIELMMSVMTARQPIAVAVGGWIMNGDGHHVRRMYRFRRPSFKLPHLMKRNQICTPSQLLLKRSTLVALNGFDTRLQGSGADDWDLLLRLARQGVQEEQGNIAYVDEPLIGYRVHDHNQSRQIRRMLESELSVVDKLGSHSRHIGMWKSYRYLSYAYKQIIVSGDAREARDSLKTALQLHKGLLIQPRFYVYSLYIMVKSLR</sequence>
<evidence type="ECO:0000256" key="1">
    <source>
        <dbReference type="ARBA" id="ARBA00006739"/>
    </source>
</evidence>
<keyword evidence="4" id="KW-1185">Reference proteome</keyword>
<dbReference type="SUPFAM" id="SSF53448">
    <property type="entry name" value="Nucleotide-diphospho-sugar transferases"/>
    <property type="match status" value="1"/>
</dbReference>
<dbReference type="Gene3D" id="3.90.550.10">
    <property type="entry name" value="Spore Coat Polysaccharide Biosynthesis Protein SpsA, Chain A"/>
    <property type="match status" value="1"/>
</dbReference>
<evidence type="ECO:0000313" key="4">
    <source>
        <dbReference type="Proteomes" id="UP001597497"/>
    </source>
</evidence>
<evidence type="ECO:0000313" key="3">
    <source>
        <dbReference type="EMBL" id="MFD2672712.1"/>
    </source>
</evidence>